<proteinExistence type="inferred from homology"/>
<gene>
    <name evidence="4" type="ORF">METZ01_LOCUS206553</name>
</gene>
<reference evidence="4" key="1">
    <citation type="submission" date="2018-05" db="EMBL/GenBank/DDBJ databases">
        <authorList>
            <person name="Lanie J.A."/>
            <person name="Ng W.-L."/>
            <person name="Kazmierczak K.M."/>
            <person name="Andrzejewski T.M."/>
            <person name="Davidsen T.M."/>
            <person name="Wayne K.J."/>
            <person name="Tettelin H."/>
            <person name="Glass J.I."/>
            <person name="Rusch D."/>
            <person name="Podicherti R."/>
            <person name="Tsui H.-C.T."/>
            <person name="Winkler M.E."/>
        </authorList>
    </citation>
    <scope>NUCLEOTIDE SEQUENCE</scope>
</reference>
<dbReference type="CDD" id="cd02869">
    <property type="entry name" value="PseudoU_synth_RluA_like"/>
    <property type="match status" value="1"/>
</dbReference>
<dbReference type="PROSITE" id="PS01129">
    <property type="entry name" value="PSI_RLU"/>
    <property type="match status" value="1"/>
</dbReference>
<protein>
    <recommendedName>
        <fullName evidence="3">Pseudouridine synthase RsuA/RluA-like domain-containing protein</fullName>
    </recommendedName>
</protein>
<feature type="non-terminal residue" evidence="4">
    <location>
        <position position="230"/>
    </location>
</feature>
<dbReference type="GO" id="GO:0009982">
    <property type="term" value="F:pseudouridine synthase activity"/>
    <property type="evidence" value="ECO:0007669"/>
    <property type="project" value="InterPro"/>
</dbReference>
<dbReference type="InterPro" id="IPR050188">
    <property type="entry name" value="RluA_PseudoU_synthase"/>
</dbReference>
<dbReference type="EMBL" id="UINC01046103">
    <property type="protein sequence ID" value="SVB53699.1"/>
    <property type="molecule type" value="Genomic_DNA"/>
</dbReference>
<feature type="domain" description="Pseudouridine synthase RsuA/RluA-like" evidence="3">
    <location>
        <begin position="21"/>
        <end position="177"/>
    </location>
</feature>
<evidence type="ECO:0000256" key="1">
    <source>
        <dbReference type="ARBA" id="ARBA00010876"/>
    </source>
</evidence>
<dbReference type="SUPFAM" id="SSF55120">
    <property type="entry name" value="Pseudouridine synthase"/>
    <property type="match status" value="1"/>
</dbReference>
<dbReference type="InterPro" id="IPR006224">
    <property type="entry name" value="PsdUridine_synth_RluA-like_CS"/>
</dbReference>
<name>A0A382ETI5_9ZZZZ</name>
<dbReference type="Gene3D" id="3.30.2350.10">
    <property type="entry name" value="Pseudouridine synthase"/>
    <property type="match status" value="1"/>
</dbReference>
<dbReference type="GO" id="GO:0003723">
    <property type="term" value="F:RNA binding"/>
    <property type="evidence" value="ECO:0007669"/>
    <property type="project" value="InterPro"/>
</dbReference>
<dbReference type="NCBIfam" id="TIGR00005">
    <property type="entry name" value="rluA_subfam"/>
    <property type="match status" value="1"/>
</dbReference>
<evidence type="ECO:0000313" key="4">
    <source>
        <dbReference type="EMBL" id="SVB53699.1"/>
    </source>
</evidence>
<dbReference type="GO" id="GO:0000455">
    <property type="term" value="P:enzyme-directed rRNA pseudouridine synthesis"/>
    <property type="evidence" value="ECO:0007669"/>
    <property type="project" value="TreeGrafter"/>
</dbReference>
<evidence type="ECO:0000259" key="3">
    <source>
        <dbReference type="Pfam" id="PF00849"/>
    </source>
</evidence>
<accession>A0A382ETI5</accession>
<comment type="similarity">
    <text evidence="1">Belongs to the pseudouridine synthase RluA family.</text>
</comment>
<dbReference type="InterPro" id="IPR006225">
    <property type="entry name" value="PsdUridine_synth_RluC/D"/>
</dbReference>
<sequence>MNPEIEADSSIDFTVIQSDPDFLVVDKPAGLVVHPGAGNSSGTLVNGLLAMTPQIREVGEETRPGIIHRLDKGTSGLLIVATTNDAYQFFVDRLSQHKIKRTYQALVWGIPEGSEGIVDCPIGRSSKNRKKMAIVSNGKLAKTIYFVKKSWVSSKVSLLDVELETGRTHQIRVHLSSIGNPVVGDEIYGGNRKNFTLRRQFLHASKLCFEHPRNGSICEFESPLPDDLKN</sequence>
<dbReference type="PANTHER" id="PTHR21600">
    <property type="entry name" value="MITOCHONDRIAL RNA PSEUDOURIDINE SYNTHASE"/>
    <property type="match status" value="1"/>
</dbReference>
<organism evidence="4">
    <name type="scientific">marine metagenome</name>
    <dbReference type="NCBI Taxonomy" id="408172"/>
    <lineage>
        <taxon>unclassified sequences</taxon>
        <taxon>metagenomes</taxon>
        <taxon>ecological metagenomes</taxon>
    </lineage>
</organism>
<dbReference type="Pfam" id="PF00849">
    <property type="entry name" value="PseudoU_synth_2"/>
    <property type="match status" value="1"/>
</dbReference>
<dbReference type="InterPro" id="IPR020103">
    <property type="entry name" value="PsdUridine_synth_cat_dom_sf"/>
</dbReference>
<evidence type="ECO:0000256" key="2">
    <source>
        <dbReference type="ARBA" id="ARBA00023235"/>
    </source>
</evidence>
<dbReference type="AlphaFoldDB" id="A0A382ETI5"/>
<keyword evidence="2" id="KW-0413">Isomerase</keyword>
<dbReference type="InterPro" id="IPR006145">
    <property type="entry name" value="PsdUridine_synth_RsuA/RluA"/>
</dbReference>
<dbReference type="PANTHER" id="PTHR21600:SF44">
    <property type="entry name" value="RIBOSOMAL LARGE SUBUNIT PSEUDOURIDINE SYNTHASE D"/>
    <property type="match status" value="1"/>
</dbReference>